<dbReference type="AlphaFoldDB" id="F5YPV0"/>
<dbReference type="InterPro" id="IPR007624">
    <property type="entry name" value="RNA_pol_sigma70_r3"/>
</dbReference>
<evidence type="ECO:0000259" key="5">
    <source>
        <dbReference type="PROSITE" id="PS00716"/>
    </source>
</evidence>
<dbReference type="PANTHER" id="PTHR30385:SF7">
    <property type="entry name" value="RNA POLYMERASE SIGMA FACTOR FLIA"/>
    <property type="match status" value="1"/>
</dbReference>
<reference evidence="6 7" key="2">
    <citation type="journal article" date="2011" name="ISME J.">
        <title>RNA-seq reveals cooperative metabolic interactions between two termite-gut spirochete species in co-culture.</title>
        <authorList>
            <person name="Rosenthal A.Z."/>
            <person name="Matson E.G."/>
            <person name="Eldar A."/>
            <person name="Leadbetter J.R."/>
        </authorList>
    </citation>
    <scope>NUCLEOTIDE SEQUENCE [LARGE SCALE GENOMIC DNA]</scope>
    <source>
        <strain evidence="7">ATCC BAA-887 / DSM 12427 / ZAS-2</strain>
    </source>
</reference>
<gene>
    <name evidence="6" type="ordered locus">TREPR_2845</name>
</gene>
<dbReference type="SUPFAM" id="SSF88659">
    <property type="entry name" value="Sigma3 and sigma4 domains of RNA polymerase sigma factors"/>
    <property type="match status" value="2"/>
</dbReference>
<dbReference type="SUPFAM" id="SSF88946">
    <property type="entry name" value="Sigma2 domain of RNA polymerase sigma factors"/>
    <property type="match status" value="1"/>
</dbReference>
<evidence type="ECO:0000313" key="6">
    <source>
        <dbReference type="EMBL" id="AEF86979.1"/>
    </source>
</evidence>
<dbReference type="GO" id="GO:0006352">
    <property type="term" value="P:DNA-templated transcription initiation"/>
    <property type="evidence" value="ECO:0007669"/>
    <property type="project" value="InterPro"/>
</dbReference>
<dbReference type="GO" id="GO:0016987">
    <property type="term" value="F:sigma factor activity"/>
    <property type="evidence" value="ECO:0007669"/>
    <property type="project" value="UniProtKB-KW"/>
</dbReference>
<dbReference type="NCBIfam" id="TIGR02479">
    <property type="entry name" value="FliA_WhiG"/>
    <property type="match status" value="1"/>
</dbReference>
<name>F5YPV0_TREPZ</name>
<dbReference type="KEGG" id="tpi:TREPR_2845"/>
<dbReference type="NCBIfam" id="NF004935">
    <property type="entry name" value="PRK06288.1"/>
    <property type="match status" value="1"/>
</dbReference>
<dbReference type="RefSeq" id="WP_015707395.1">
    <property type="nucleotide sequence ID" value="NC_015578.1"/>
</dbReference>
<feature type="domain" description="RNA polymerase sigma-70" evidence="5">
    <location>
        <begin position="232"/>
        <end position="258"/>
    </location>
</feature>
<dbReference type="PROSITE" id="PS00716">
    <property type="entry name" value="SIGMA70_2"/>
    <property type="match status" value="1"/>
</dbReference>
<sequence>MGKVLGNNLTEYSLEEKTEEELWQEYRQNHDPRIRETFIKQYAPLVKYVAGKLAVGMPHNVEFDDLVGFGVFGLLDAIDKFDPDKNVKFKTYAVTRIRGAIFDELRSIDWVPRSVRQKTREVDEAVGALEAQLGRTATDQEIANSLGMDESEYLKTMMKISGTSILSLNDVWFSGDENDKVSIGDSIESPSSLNPDVIVEKNEIRRVIVEAIEELPDKEKKILVLYYYEDLTLKEIGQVLEVTESRVSQLHTKAILRLRAKLTNIRKGIM</sequence>
<keyword evidence="1" id="KW-0805">Transcription regulation</keyword>
<evidence type="ECO:0000313" key="7">
    <source>
        <dbReference type="Proteomes" id="UP000009223"/>
    </source>
</evidence>
<reference evidence="7" key="1">
    <citation type="submission" date="2009-12" db="EMBL/GenBank/DDBJ databases">
        <title>Complete sequence of Treponema primitia strain ZAS-2.</title>
        <authorList>
            <person name="Tetu S.G."/>
            <person name="Matson E."/>
            <person name="Ren Q."/>
            <person name="Seshadri R."/>
            <person name="Elbourne L."/>
            <person name="Hassan K.A."/>
            <person name="Durkin A."/>
            <person name="Radune D."/>
            <person name="Mohamoud Y."/>
            <person name="Shay R."/>
            <person name="Jin S."/>
            <person name="Zhang X."/>
            <person name="Lucey K."/>
            <person name="Ballor N.R."/>
            <person name="Ottesen E."/>
            <person name="Rosenthal R."/>
            <person name="Allen A."/>
            <person name="Leadbetter J.R."/>
            <person name="Paulsen I.T."/>
        </authorList>
    </citation>
    <scope>NUCLEOTIDE SEQUENCE [LARGE SCALE GENOMIC DNA]</scope>
    <source>
        <strain evidence="7">ATCC BAA-887 / DSM 12427 / ZAS-2</strain>
    </source>
</reference>
<dbReference type="Pfam" id="PF04545">
    <property type="entry name" value="Sigma70_r4"/>
    <property type="match status" value="1"/>
</dbReference>
<dbReference type="PIRSF" id="PIRSF000770">
    <property type="entry name" value="RNA_pol_sigma-SigE/K"/>
    <property type="match status" value="1"/>
</dbReference>
<dbReference type="InterPro" id="IPR007630">
    <property type="entry name" value="RNA_pol_sigma70_r4"/>
</dbReference>
<dbReference type="InterPro" id="IPR007627">
    <property type="entry name" value="RNA_pol_sigma70_r2"/>
</dbReference>
<dbReference type="OrthoDB" id="9799825at2"/>
<dbReference type="InterPro" id="IPR013325">
    <property type="entry name" value="RNA_pol_sigma_r2"/>
</dbReference>
<evidence type="ECO:0000256" key="2">
    <source>
        <dbReference type="ARBA" id="ARBA00023082"/>
    </source>
</evidence>
<dbReference type="InterPro" id="IPR013324">
    <property type="entry name" value="RNA_pol_sigma_r3/r4-like"/>
</dbReference>
<dbReference type="eggNOG" id="COG1191">
    <property type="taxonomic scope" value="Bacteria"/>
</dbReference>
<dbReference type="InterPro" id="IPR014284">
    <property type="entry name" value="RNA_pol_sigma-70_dom"/>
</dbReference>
<dbReference type="InterPro" id="IPR000943">
    <property type="entry name" value="RNA_pol_sigma70"/>
</dbReference>
<dbReference type="STRING" id="545694.TREPR_2845"/>
<keyword evidence="2" id="KW-0731">Sigma factor</keyword>
<protein>
    <submittedName>
        <fullName evidence="6">RNA polymerase sigma-D factor</fullName>
    </submittedName>
</protein>
<dbReference type="EMBL" id="CP001843">
    <property type="protein sequence ID" value="AEF86979.1"/>
    <property type="molecule type" value="Genomic_DNA"/>
</dbReference>
<dbReference type="NCBIfam" id="TIGR02937">
    <property type="entry name" value="sigma70-ECF"/>
    <property type="match status" value="1"/>
</dbReference>
<dbReference type="NCBIfam" id="NF005413">
    <property type="entry name" value="PRK06986.1"/>
    <property type="match status" value="1"/>
</dbReference>
<dbReference type="Gene3D" id="1.20.140.160">
    <property type="match status" value="1"/>
</dbReference>
<dbReference type="PRINTS" id="PR00046">
    <property type="entry name" value="SIGMA70FCT"/>
</dbReference>
<evidence type="ECO:0000256" key="4">
    <source>
        <dbReference type="ARBA" id="ARBA00023163"/>
    </source>
</evidence>
<dbReference type="Gene3D" id="1.10.1740.10">
    <property type="match status" value="1"/>
</dbReference>
<keyword evidence="4" id="KW-0804">Transcription</keyword>
<accession>F5YPV0</accession>
<organism evidence="6 7">
    <name type="scientific">Treponema primitia (strain ATCC BAA-887 / DSM 12427 / ZAS-2)</name>
    <dbReference type="NCBI Taxonomy" id="545694"/>
    <lineage>
        <taxon>Bacteria</taxon>
        <taxon>Pseudomonadati</taxon>
        <taxon>Spirochaetota</taxon>
        <taxon>Spirochaetia</taxon>
        <taxon>Spirochaetales</taxon>
        <taxon>Treponemataceae</taxon>
        <taxon>Treponema</taxon>
    </lineage>
</organism>
<dbReference type="HOGENOM" id="CLU_014793_8_1_12"/>
<dbReference type="GO" id="GO:0003677">
    <property type="term" value="F:DNA binding"/>
    <property type="evidence" value="ECO:0007669"/>
    <property type="project" value="UniProtKB-KW"/>
</dbReference>
<dbReference type="Pfam" id="PF04542">
    <property type="entry name" value="Sigma70_r2"/>
    <property type="match status" value="1"/>
</dbReference>
<dbReference type="PANTHER" id="PTHR30385">
    <property type="entry name" value="SIGMA FACTOR F FLAGELLAR"/>
    <property type="match status" value="1"/>
</dbReference>
<evidence type="ECO:0000256" key="1">
    <source>
        <dbReference type="ARBA" id="ARBA00023015"/>
    </source>
</evidence>
<evidence type="ECO:0000256" key="3">
    <source>
        <dbReference type="ARBA" id="ARBA00023125"/>
    </source>
</evidence>
<proteinExistence type="predicted"/>
<keyword evidence="7" id="KW-1185">Reference proteome</keyword>
<dbReference type="Proteomes" id="UP000009223">
    <property type="component" value="Chromosome"/>
</dbReference>
<dbReference type="InterPro" id="IPR012845">
    <property type="entry name" value="RNA_pol_sigma_FliA_WhiG"/>
</dbReference>
<keyword evidence="3" id="KW-0238">DNA-binding</keyword>
<dbReference type="Pfam" id="PF04539">
    <property type="entry name" value="Sigma70_r3"/>
    <property type="match status" value="1"/>
</dbReference>
<dbReference type="GO" id="GO:0003899">
    <property type="term" value="F:DNA-directed RNA polymerase activity"/>
    <property type="evidence" value="ECO:0007669"/>
    <property type="project" value="InterPro"/>
</dbReference>
<dbReference type="CDD" id="cd06171">
    <property type="entry name" value="Sigma70_r4"/>
    <property type="match status" value="1"/>
</dbReference>